<dbReference type="Gene3D" id="2.60.40.740">
    <property type="match status" value="1"/>
</dbReference>
<organism evidence="1 2">
    <name type="scientific">Flagellimonas eckloniae</name>
    <dbReference type="NCBI Taxonomy" id="346185"/>
    <lineage>
        <taxon>Bacteria</taxon>
        <taxon>Pseudomonadati</taxon>
        <taxon>Bacteroidota</taxon>
        <taxon>Flavobacteriia</taxon>
        <taxon>Flavobacteriales</taxon>
        <taxon>Flavobacteriaceae</taxon>
        <taxon>Flagellimonas</taxon>
    </lineage>
</organism>
<dbReference type="NCBIfam" id="TIGR01451">
    <property type="entry name" value="B_ant_repeat"/>
    <property type="match status" value="1"/>
</dbReference>
<accession>A0A0Q0XI29</accession>
<evidence type="ECO:0000313" key="2">
    <source>
        <dbReference type="Proteomes" id="UP000050827"/>
    </source>
</evidence>
<reference evidence="1 2" key="1">
    <citation type="submission" date="2015-04" db="EMBL/GenBank/DDBJ databases">
        <title>Complete genome of flavobacterium.</title>
        <authorList>
            <person name="Kwon Y.M."/>
            <person name="Kim S.-J."/>
        </authorList>
    </citation>
    <scope>NUCLEOTIDE SEQUENCE [LARGE SCALE GENOMIC DNA]</scope>
    <source>
        <strain evidence="1 2">DK169</strain>
    </source>
</reference>
<proteinExistence type="predicted"/>
<gene>
    <name evidence="1" type="ORF">AAY42_12670</name>
</gene>
<dbReference type="EMBL" id="LCTZ01000002">
    <property type="protein sequence ID" value="KQC30634.1"/>
    <property type="molecule type" value="Genomic_DNA"/>
</dbReference>
<name>A0A0Q0XI29_9FLAO</name>
<comment type="caution">
    <text evidence="1">The sequence shown here is derived from an EMBL/GenBank/DDBJ whole genome shotgun (WGS) entry which is preliminary data.</text>
</comment>
<dbReference type="InterPro" id="IPR026341">
    <property type="entry name" value="T9SS_type_B"/>
</dbReference>
<dbReference type="Gene3D" id="2.60.40.10">
    <property type="entry name" value="Immunoglobulins"/>
    <property type="match status" value="2"/>
</dbReference>
<protein>
    <submittedName>
        <fullName evidence="1">Uncharacterized protein</fullName>
    </submittedName>
</protein>
<evidence type="ECO:0000313" key="1">
    <source>
        <dbReference type="EMBL" id="KQC30634.1"/>
    </source>
</evidence>
<dbReference type="STRING" id="346185.AAY42_12670"/>
<dbReference type="InterPro" id="IPR047589">
    <property type="entry name" value="DUF11_rpt"/>
</dbReference>
<dbReference type="Pfam" id="PF13585">
    <property type="entry name" value="CHU_C"/>
    <property type="match status" value="1"/>
</dbReference>
<sequence length="4810" mass="506810">MTRNFLKTILCLLGIWFLGLYGHAQEVPFSPRLDDGGNTYLNIKGDYTFLSNSVMNSVSDGHDVNTPYNGNGSNNSLHVEYVDIDSDPSTFNSSSSTLSVPACSQIYWAGLYWAGNYDVERDGDHRSRYESGYTDDSNHYDVTQVKLRIPGSTTYIDLQADTAADPVGEEDDIIVNGYNTLPNDPYVCYKNVTNILQGLADPNGDYFVGNVRGTRGATSYGCAGWTLVVIYENPTLTGKYISVFDGYEGITTQSGNQSADITVSGFNTIPTGPVNARIGVSTLEGETSLDGDTFGIVSNSSASFTDITNAANPDDNFFNSTITDDGANVTSRNINSTNAIGFDSDVFDLNNPSNSIIDNDDTSATLRLGTDGDWFASFLVTFGIEIIEPDIVLEKKVEDIGGNDITGLGVNLGQQLDYVLSFVNTGNDDATNYTIRDILPINVTLDETTLTLPGVGDGDPTNDVTYTYNSTTREVIFSIPDSYVEEGDPISEIRMRVQVAENCFDFVDACTDIIENLAYSTYEGVINDNQISDDPSVSDFDDCGFTTPGATNFLLDDLTGCNYTRTVLLCGADVTLDAGDNFDNYVWYRDENGNQEIDGADTILTDGDPDGDPSTFLVDEAATYMVDKQVADPCKDFAEIIIVELFGATQSNPITALINDTTNTVDGEIVVCPNDGSELPQIFLCGLNDTELVQINIPDADSIEWEQLDETSCAAATADCANTNNSCTWNNVGGGSDFLASDAGQYRLVINYQNGCFSRFYFNIFKNPLDPQYTSRDLICSSDGNITVTNMPLDYEYRLIDQTTGNELVAYNSNPSFTITSNGAYTVEMRQQGVVDGCVFVLDNIGILDRDFQVDVETKDTDCNGLGEIEISILNVEAQYYYEISQGGTIVDTFGPSNDNNYTFENLNDGVYDVSISTDDGCTYSEQVTINDVTDLAVTALTTKNIDCTDGIVTVTGSGGFPNPDYTYAIWSYNGVDLYTDVGDIPGGAYQVVNDFTFTNGEEGDYEFIVVDGNNCSFVSNSVSIVVAPSVEYTTSLTDETCFGIADGTFAVNVTNSNGYTLSYTLTYPDASTAANTSGSFTGLPQGNYSLAITQTQGSVSCDFTETFTIGGQASGISGDAVLIQDYTCLQDGIIEAQNVAGGTAPYEYSIDGINFSSAVGAETFSNLTNGTYTITIRDANNCTFATNSITLDPLNPPSDLTFVATTPNCPSLTSDVTVTVVDGNTPFVFEITAPLPIAATSITGASADFDGLAPGTYTFQVTDDKGCVYSESFTINPVSEINVTGQLVSNISCLTDTDGEVTFTVADFNTDFNYSVTGPSNFSGTNETNGTIPLTGLDDGTYTIVVTDNLTYCTATTDVTVNAPAAALTIGAAETQPTCIVDGSVTLTSTGGWGGNTFTLTNPDASTFGTNSTGTFNTLTQTGTYTASVTDVNGCIVTTTFDLDPAIAPVLAIVPNNTCFDDAVGLTLTANVTSGGDGNFEYSLNGGAFGTNNVFTGLTSGTYTIDVRDGKNCTDSESITINPELSVVASAPNITACATTTDVDITAAGGDGNYVYAIVSDGVTPVSGDFATTNPITVSSDGDYDVYVRDNSGNAGYCEASYDITIVQDTALSISVSDSGIQCSGEAQATITITATGGEAPYQFSIDNGANYQPSNTFVNQLAGSYNIRVRDANNCDVTDIYTITEPLTLSASAAVTQLAECNPGLGAEVRVTNAIGGTAPYEYSFDGGTNYSTNPIGFLLPGTHTVYLRDANNCTFPMTVTIDPEPTPPGIVTAVAYECDGEGVVTITPDSADFDYTYELDGTPNTPATSNIFSDIATGSHTITVNYTSNIAPTPSVLLLEDFGTGPNTSIPQIDGDYYCYDPQNGSTTPCSPLDGRTTNSGNSRINDLEYSVTSNIVSPFGAWTSPNDASLTPNGRYLAVNVGDPGVNTIVYFKEDIEVIPNRDVEFSLAVFNLVDQGRNLIEPNILVELVDPSGVIIASGTTGLIPENTGPNDWQNLTIPALNPGANTTIDIVIRTIATGTNGNDVAIDNIQAIQIPEVCAGSLTVDVNIEDGNAFDAAVTAFSDISCNTGTDGSITFEVENFDVNFEYQVNGGGYSALQTTSPINLTGLSAGDYDIDVRTTDNFGNTCTTSFSQTLTEPNAVVASASLTSVLTCTNGGATITASATGGTPAYEYQLEDGVGGIITGFDYATNGNNTVFTGLAVGDYIVRARDTNLCEDPIDTAITIADYIDVTFTSAPTACYSGNNDGTIQVDVTAGNGDYQFSIDGGPWTIPNTSTTRHIFDNLTPGTYTIDVLDGFGCTGIQQNITINPQLTASAALTNDLTCLVDASVTITAGGGSGSYSYEWSNDGGTNYFNTNFTGSQFSTTTAGTYQFRVTDTTAPTACTVVTNVIIVTPVATPIITSVTPTHVICNGDSNGSLDVVIDTSVGLAPYTIEVVEINGPTNYGTQTSGLPAGDYEVTITDDKGCVSAPTSVSITEPNVMNYTVTSVPITCDTSGMTTSPGSIAVSGITGGTAEYTYYLTANNGISPQTYTTTSGARDHTFTILTFGIYQVDVVDANGCSAFSTEVIASPPNDLDIDVSTLTSDCTTGGTAIVTVGASVGSGNYEFAILETFTPPYSSSYVSPDTPGGSVATFTGLTPGISFTFVVFDITTNCYYFETAAAPINTPSNMTATLDEVANVTCTGSADGNISFTFDNYDAGATDVTYEIFNSQSNLTTGHSGTTSVNPPTGAIAITDFATLAPGEYYLLLTEVGGPFNGCSVLGGEFTIRESVNALSVTATATNDIDCGADTGTITAIAQFGTGPYEYQLELQTATPPTAATWIGVNTTGFFSGLANDDYTVYVRDAYGCIIDFDITVGLDARPEIAIAVVDQCVAEGTFEVLVTLSSSAPGIAPYQIRVNGGAYQNITFNGSNQYTVTGLSSGLNQSIAVRDVTGCPDTDTFNIQPPLQFNATLTTLLDCETAPNDNAEITIDVTAGSGTYDYEIDGPGAVDQTRTAMGGTSLTWSDASLAGSYTVTVYDTSTSVPNCLGSIIVDVPAAVTPSFSVTSFTDVTCNGDDNGTISVAAVDLGTGPYSFEIISGPGSTATFPILPTSNNNTTSTFTGLEGTAVGITYTVEVTAADGQCTTTQTQVITQPDGITNIDATVVEFGCAVGNNVNNASITINDASTALPIGPISGGSGTYVIYEFIEEDDPNTVPVEAPAIVQSGPNQTFIETDIAGGVYTINVYDDNGCVGTTTATINPFDELLSASAVIDVAATCVSGEDITITAIGSLTTSLTTPANYEFRLLPSGGFQASGSFTGLPIGINNFEVRNTVTGCIIAISHDVADPEVLDLIVVNTTDITCFGDTNGTVELDLQDATSTTYASATNYTLYYDVNGTPTNLLDDVTSTGTDADGSFTITGLAAGTYYVEVEDTNPPGSACTYAQSFNIAGPSVGISASTQVTPVTCVNDGSIEIINPAGGWGGYTYFVDLASSLAPRSYQASPLFTGLAGGASPGTDYQVWVADQNGCEFQLPNETLVDPTAITATLQINQDNCTALQGEIEVTGTIGGQGSNYTYQLIRNGSNIGSPQTNPVFSGLGAGSYEVLIADQWSCDERVGPVVLLDEMVATATVVKPIDCSGNPGGQITITVNGGSSNLSYDVLFPDGVTTQNNATGIFTSLTDPGTYSFTVTDNGTATSCMVNITQDLDGAVDPDITNVIMVPVSCNGGSDGSLTVELDPASAVNPVYTYELYEASDLVTPYRFAQTSATFDNLPQGGYRVRVISARACEDFHDETVTEPTALIVSATATPFACNASNTVNTSTITASASGGTGPYLYSIDNTNFQTSNTFDVIDNGAVQNITVYITDANSCSETATVAPIEPINVFTANVTLNNGGISCAGPEEVLITVTDNGNLANTYTYELLPVGNPLGTEIPTLSNVTTTFNLTEPGSYTFRITDNTTGCYLDTAPYEIMPYDLIEVVATPTAPAICFGDTNGALEINVTGYTGTYDYEVFNADGTTAGLTGSGNTSTNPLTISGLGGGNYFVRVIETSNPLCIEDSNTITIVSPDMALTATPVEVANVTCTNDLGEIEVSPTGGFAPYDIQLTNTTTTQVYNVTDVVSFVFSNLSAGLFDVQITDDNGCIINEPITLVEPTPITADIDATPTNLVCYGDTNATVTAINVLNGEGVYQYVLNIYDPTGTTITFSSGAQSSPVFNNLGAGVYSVTVSDGWSCGMETTQVTISEPVEVMANLIQLTQLTCTAQAQIELSATGGTGPYEFSVDGSPGSYTAMTGGTIHTFTVPAGPYQYYVRDAFGCDAMISNQVTVDPIVPLDVIIDDSAALINCTGEASATIIANAFGGLGNYSYELFTDAGLTNSVAGPQTTGEFNALIAGSYYVHVTSMDCEATSTEITIVDPIPLQIDRQESTDVTCAGLDDGTITVEVSGGTGEILYAITPNLNQFDSVNTFEDLSPGIYDVIAQDRNGCFETFQFEILQPEPLQIQAINIMHEVCFNSEDGSFELDIVGGTAPYSSSLNSNLDTDFVPDQVLFQNLPAGTHVVFVRDAQGCDTNLIVEINPGVNLAATVTPIYVCSGIVPDNSLEIVFDDPSVSTNVLYAIDSTDPVDMQLNADFTNMAAGDHYLTIAHSNGCINTIDFSITGFEPLELVLENSNINEITATATGGLEDYTFYFGDIDNGTDNTFIINRTDTYPVTVIDQNGCEVTLEIFMEFIDIETPNFFTPDGDGLNDTWLPDNLEAFPNVLMIIFDRYGRELYRMRYGDIGWNGIYNNSELPTGDYWYIIKLQGENDDREFVGHFTLYRQ</sequence>
<dbReference type="NCBIfam" id="TIGR04131">
    <property type="entry name" value="Bac_Flav_CTERM"/>
    <property type="match status" value="1"/>
</dbReference>
<dbReference type="InterPro" id="IPR025667">
    <property type="entry name" value="SprB_repeat"/>
</dbReference>
<dbReference type="OrthoDB" id="607469at2"/>
<dbReference type="SUPFAM" id="SSF117074">
    <property type="entry name" value="Hypothetical protein PA1324"/>
    <property type="match status" value="1"/>
</dbReference>
<dbReference type="PATRIC" id="fig|1547436.3.peg.2618"/>
<dbReference type="Pfam" id="PF13573">
    <property type="entry name" value="SprB"/>
    <property type="match status" value="8"/>
</dbReference>
<dbReference type="RefSeq" id="WP_055395770.1">
    <property type="nucleotide sequence ID" value="NZ_LCTZ01000002.1"/>
</dbReference>
<dbReference type="InterPro" id="IPR013783">
    <property type="entry name" value="Ig-like_fold"/>
</dbReference>
<keyword evidence="2" id="KW-1185">Reference proteome</keyword>
<dbReference type="Proteomes" id="UP000050827">
    <property type="component" value="Unassembled WGS sequence"/>
</dbReference>